<dbReference type="RefSeq" id="WP_311726393.1">
    <property type="nucleotide sequence ID" value="NZ_JAVRFD010000012.1"/>
</dbReference>
<evidence type="ECO:0000313" key="3">
    <source>
        <dbReference type="Proteomes" id="UP001180754"/>
    </source>
</evidence>
<proteinExistence type="predicted"/>
<evidence type="ECO:0000313" key="2">
    <source>
        <dbReference type="EMBL" id="MDT0545908.1"/>
    </source>
</evidence>
<reference evidence="2" key="1">
    <citation type="submission" date="2024-05" db="EMBL/GenBank/DDBJ databases">
        <title>30 novel species of actinomycetes from the DSMZ collection.</title>
        <authorList>
            <person name="Nouioui I."/>
        </authorList>
    </citation>
    <scope>NUCLEOTIDE SEQUENCE</scope>
    <source>
        <strain evidence="2">DSM 41529</strain>
    </source>
</reference>
<protein>
    <submittedName>
        <fullName evidence="2">Uncharacterized protein</fullName>
    </submittedName>
</protein>
<feature type="region of interest" description="Disordered" evidence="1">
    <location>
        <begin position="107"/>
        <end position="131"/>
    </location>
</feature>
<gene>
    <name evidence="2" type="ORF">RND15_24805</name>
</gene>
<accession>A0ABU2XLZ6</accession>
<name>A0ABU2XLZ6_9ACTN</name>
<dbReference type="EMBL" id="JAVRFD010000012">
    <property type="protein sequence ID" value="MDT0545908.1"/>
    <property type="molecule type" value="Genomic_DNA"/>
</dbReference>
<evidence type="ECO:0000256" key="1">
    <source>
        <dbReference type="SAM" id="MobiDB-lite"/>
    </source>
</evidence>
<sequence>MGPQVRELYARLRGLRERAEQARSRDGLSRSQAVVQARVRASTMPGASDFRGKRVSDWAPEHPDRFKVPQDGSDDQVLALVALWASWAGEAADERWWRKQLEWARTEHAAARRSPPGPPQQPHDDPPQTVTTAGPAVLEVHRATLPHTEKGLAPALPELTPYLPRAHDIALRSALAPALDGGPSVLVMLTGDSSTGKTRALYEALCDLAPHRPLLRPRTAVELLHMLDTGRVTAGVVLWLNETQRHLYGHDSEQAAAALLPLLHTRPGVVAVGTLWPDPYWADLAATGAPEDPHSHARALLTATVTHRIPVTSTLTEDEQARWRELADQQDDRRLAAALKAGAADGRVVQHLSGGPELLAAYQRGPGDPYTPVDHALITAALDARRLGHHAPIPAALLAYAADGALTDRTRPGDPDWAEHALTALSTGARRDGTRTDIRRALTPLTALRSRGGTPARYEPADYLDQHTRLPRVDQLGTPSLWQGLLDHTTDPADLDRLADAAWERTLYRQAVLLGRKAVAAGAPGASAALLHRLATLDDPSVPRAARWIAAHTDLSSPKTVDSLLGGFRHAGAEEGVAVLLGRRPQDHLDLADPLDVTFLLTELRETGAEEAVRTVVHRIVTEAPITDPVGAVSLLESLRDAGEDKAAEAVARQVADHADLTDPHAAAGVLRSLARLGTGEAAAVLARRIVHRVDVAAWATAAAVAPPVPRRIPDQVDLTEWTTAALLGNAMAVDAGRAVETAASRVAAEADLTRPRTAALLLEALRAAGADEATDAMAHRVAGQVSLTDPQGLALLLERLRKAGAAEAMSALLGRDPHLSVELTDPLGAACLLAEMRKAGATEAAGTVARRAADEAELTESRDVVHLLAELWAIRADEGVQKLLDRHPEIHADLTDPWGVALLLRELCTVEVWEAVYALLDRHPEAQADLSDLNSVVRLLEELVRIGADQAAGTLAHRVITEADPTQRNMVATMLQWLGPEAANTLAHRIVDHTDLTDTNAVNHLLDDLMKAHAHQAAGTLAQRVMTTTTDPHMIVRLLGRLRADAADALTHRAAREAALTDPASVASLLETLRTTGATQALATLLDRRPEIHAAPTPSYSVESLLKALRTAGAPQAADTLACRATRAGTKVPMPVPRYGREADWRPAARWTWDDLPPLPEEG</sequence>
<keyword evidence="3" id="KW-1185">Reference proteome</keyword>
<comment type="caution">
    <text evidence="2">The sequence shown here is derived from an EMBL/GenBank/DDBJ whole genome shotgun (WGS) entry which is preliminary data.</text>
</comment>
<dbReference type="Proteomes" id="UP001180754">
    <property type="component" value="Unassembled WGS sequence"/>
</dbReference>
<organism evidence="2 3">
    <name type="scientific">Streptomyces lonegramiae</name>
    <dbReference type="NCBI Taxonomy" id="3075524"/>
    <lineage>
        <taxon>Bacteria</taxon>
        <taxon>Bacillati</taxon>
        <taxon>Actinomycetota</taxon>
        <taxon>Actinomycetes</taxon>
        <taxon>Kitasatosporales</taxon>
        <taxon>Streptomycetaceae</taxon>
        <taxon>Streptomyces</taxon>
    </lineage>
</organism>